<dbReference type="Pfam" id="PF08843">
    <property type="entry name" value="AbiEii"/>
    <property type="match status" value="1"/>
</dbReference>
<gene>
    <name evidence="1" type="ORF">COX64_00715</name>
</gene>
<dbReference type="EMBL" id="PFQB01000017">
    <property type="protein sequence ID" value="PJA15428.1"/>
    <property type="molecule type" value="Genomic_DNA"/>
</dbReference>
<comment type="caution">
    <text evidence="1">The sequence shown here is derived from an EMBL/GenBank/DDBJ whole genome shotgun (WGS) entry which is preliminary data.</text>
</comment>
<evidence type="ECO:0000313" key="1">
    <source>
        <dbReference type="EMBL" id="PJA15428.1"/>
    </source>
</evidence>
<organism evidence="1 2">
    <name type="scientific">Candidatus Dojkabacteria bacterium CG_4_10_14_0_2_um_filter_Dojkabacteria_WS6_41_15</name>
    <dbReference type="NCBI Taxonomy" id="2014249"/>
    <lineage>
        <taxon>Bacteria</taxon>
        <taxon>Candidatus Dojkabacteria</taxon>
    </lineage>
</organism>
<dbReference type="Gene3D" id="3.10.450.620">
    <property type="entry name" value="JHP933, nucleotidyltransferase-like core domain"/>
    <property type="match status" value="1"/>
</dbReference>
<dbReference type="AlphaFoldDB" id="A0A2M7W2W7"/>
<reference evidence="2" key="1">
    <citation type="submission" date="2017-09" db="EMBL/GenBank/DDBJ databases">
        <title>Depth-based differentiation of microbial function through sediment-hosted aquifers and enrichment of novel symbionts in the deep terrestrial subsurface.</title>
        <authorList>
            <person name="Probst A.J."/>
            <person name="Ladd B."/>
            <person name="Jarett J.K."/>
            <person name="Geller-Mcgrath D.E."/>
            <person name="Sieber C.M.K."/>
            <person name="Emerson J.B."/>
            <person name="Anantharaman K."/>
            <person name="Thomas B.C."/>
            <person name="Malmstrom R."/>
            <person name="Stieglmeier M."/>
            <person name="Klingl A."/>
            <person name="Woyke T."/>
            <person name="Ryan C.M."/>
            <person name="Banfield J.F."/>
        </authorList>
    </citation>
    <scope>NUCLEOTIDE SEQUENCE [LARGE SCALE GENOMIC DNA]</scope>
</reference>
<accession>A0A2M7W2W7</accession>
<name>A0A2M7W2W7_9BACT</name>
<protein>
    <recommendedName>
        <fullName evidence="3">Nucleotidyl transferase AbiEii/AbiGii toxin family protein</fullName>
    </recommendedName>
</protein>
<evidence type="ECO:0008006" key="3">
    <source>
        <dbReference type="Google" id="ProtNLM"/>
    </source>
</evidence>
<dbReference type="InterPro" id="IPR014942">
    <property type="entry name" value="AbiEii"/>
</dbReference>
<proteinExistence type="predicted"/>
<dbReference type="Proteomes" id="UP000228952">
    <property type="component" value="Unassembled WGS sequence"/>
</dbReference>
<evidence type="ECO:0000313" key="2">
    <source>
        <dbReference type="Proteomes" id="UP000228952"/>
    </source>
</evidence>
<sequence length="426" mass="50108">MSNQILTILKNRLEEAVSTAGISGETQQNILKEELQYYVLNFIYHHPTYSKWIMYGGSALRIIHGLNRMSVDLDFEVEENVTENLLTELKNEIERYFRSTYGATENFLVIKVVTNRGLLLKFAIGEELKLDQSSKQIHVKIDLNNFVAKKTVTERRPITRNQFSFVILTYNMSALMASKIAAIFLRGKRDVGGQIYEEKGRDIYDLLWYMNKRIVPDFDYLSAKDINVKDIRTLFDRLTFQMNKVSDENLKQDLFPLFVDTIYIKHWLQNWRDSYFQFLADYKIQTITNFEGVSVSQDFYTDNFFFVFKYSTEELKNVRVEYTLSAYWIDFKEGELPTKALKELDELIDFGNILRNSPDIKEKLRKYATLLYIKTENYFRKVNNIILGDKISTKVIRMTAKDLDLKEQIVLNKSALLSCELDDLLR</sequence>